<reference evidence="4" key="2">
    <citation type="submission" date="2019-11" db="UniProtKB">
        <authorList>
            <consortium name="WormBaseParasite"/>
        </authorList>
    </citation>
    <scope>IDENTIFICATION</scope>
</reference>
<evidence type="ECO:0000313" key="2">
    <source>
        <dbReference type="EMBL" id="VDD81351.1"/>
    </source>
</evidence>
<gene>
    <name evidence="2" type="ORF">MCOS_LOCUS7354</name>
</gene>
<dbReference type="AlphaFoldDB" id="A0A0R3UIS3"/>
<feature type="compositionally biased region" description="Polar residues" evidence="1">
    <location>
        <begin position="64"/>
        <end position="73"/>
    </location>
</feature>
<evidence type="ECO:0000313" key="3">
    <source>
        <dbReference type="Proteomes" id="UP000267029"/>
    </source>
</evidence>
<dbReference type="EMBL" id="UXSR01005356">
    <property type="protein sequence ID" value="VDD81351.1"/>
    <property type="molecule type" value="Genomic_DNA"/>
</dbReference>
<name>A0A0R3UIS3_MESCO</name>
<accession>A0A0R3UIS3</accession>
<sequence>MADGGVIEGGSVRDCDDRVIGLESTRLTTRGWHDNVGFALFRGEKLLSLRSSELVNQDADPNGVSPSLSPQRTNRSDRRLVIPCLGKRATFRNSPLTDRSYALSPTFNLVLLNWCVCRAVK</sequence>
<dbReference type="Proteomes" id="UP000267029">
    <property type="component" value="Unassembled WGS sequence"/>
</dbReference>
<keyword evidence="3" id="KW-1185">Reference proteome</keyword>
<evidence type="ECO:0000256" key="1">
    <source>
        <dbReference type="SAM" id="MobiDB-lite"/>
    </source>
</evidence>
<organism evidence="2 3">
    <name type="scientific">Mesocestoides corti</name>
    <name type="common">Flatworm</name>
    <dbReference type="NCBI Taxonomy" id="53468"/>
    <lineage>
        <taxon>Eukaryota</taxon>
        <taxon>Metazoa</taxon>
        <taxon>Spiralia</taxon>
        <taxon>Lophotrochozoa</taxon>
        <taxon>Platyhelminthes</taxon>
        <taxon>Cestoda</taxon>
        <taxon>Eucestoda</taxon>
        <taxon>Cyclophyllidea</taxon>
        <taxon>Mesocestoididae</taxon>
        <taxon>Mesocestoides</taxon>
    </lineage>
</organism>
<reference evidence="2 3" key="1">
    <citation type="submission" date="2018-10" db="EMBL/GenBank/DDBJ databases">
        <authorList>
            <consortium name="Pathogen Informatics"/>
        </authorList>
    </citation>
    <scope>NUCLEOTIDE SEQUENCE [LARGE SCALE GENOMIC DNA]</scope>
</reference>
<evidence type="ECO:0000313" key="4">
    <source>
        <dbReference type="WBParaSite" id="MCU_003745-RA"/>
    </source>
</evidence>
<dbReference type="WBParaSite" id="MCU_003745-RA">
    <property type="protein sequence ID" value="MCU_003745-RA"/>
    <property type="gene ID" value="MCU_003745"/>
</dbReference>
<feature type="region of interest" description="Disordered" evidence="1">
    <location>
        <begin position="56"/>
        <end position="75"/>
    </location>
</feature>
<protein>
    <submittedName>
        <fullName evidence="2 4">Uncharacterized protein</fullName>
    </submittedName>
</protein>
<proteinExistence type="predicted"/>